<name>A0A6C0HFU4_9ZZZZ</name>
<feature type="transmembrane region" description="Helical" evidence="1">
    <location>
        <begin position="47"/>
        <end position="64"/>
    </location>
</feature>
<dbReference type="AlphaFoldDB" id="A0A6C0HFU4"/>
<protein>
    <submittedName>
        <fullName evidence="2">Uncharacterized protein</fullName>
    </submittedName>
</protein>
<evidence type="ECO:0000256" key="1">
    <source>
        <dbReference type="SAM" id="Phobius"/>
    </source>
</evidence>
<organism evidence="2">
    <name type="scientific">viral metagenome</name>
    <dbReference type="NCBI Taxonomy" id="1070528"/>
    <lineage>
        <taxon>unclassified sequences</taxon>
        <taxon>metagenomes</taxon>
        <taxon>organismal metagenomes</taxon>
    </lineage>
</organism>
<proteinExistence type="predicted"/>
<accession>A0A6C0HFU4</accession>
<keyword evidence="1" id="KW-1133">Transmembrane helix</keyword>
<evidence type="ECO:0000313" key="2">
    <source>
        <dbReference type="EMBL" id="QHT79472.1"/>
    </source>
</evidence>
<feature type="transmembrane region" description="Helical" evidence="1">
    <location>
        <begin position="103"/>
        <end position="124"/>
    </location>
</feature>
<reference evidence="2" key="1">
    <citation type="journal article" date="2020" name="Nature">
        <title>Giant virus diversity and host interactions through global metagenomics.</title>
        <authorList>
            <person name="Schulz F."/>
            <person name="Roux S."/>
            <person name="Paez-Espino D."/>
            <person name="Jungbluth S."/>
            <person name="Walsh D.A."/>
            <person name="Denef V.J."/>
            <person name="McMahon K.D."/>
            <person name="Konstantinidis K.T."/>
            <person name="Eloe-Fadrosh E.A."/>
            <person name="Kyrpides N.C."/>
            <person name="Woyke T."/>
        </authorList>
    </citation>
    <scope>NUCLEOTIDE SEQUENCE</scope>
    <source>
        <strain evidence="2">GVMAG-M-3300023184-101</strain>
    </source>
</reference>
<keyword evidence="1" id="KW-0472">Membrane</keyword>
<sequence>MNKANLIAIACLTGFIGDALLQLGVYTSVGDWGLKSYFKQHGSAESLFIAGGMMTLFYIIYIYALKLPLKWYYLVVYGIVLDYLFRKTMVFKSLEGYYQHLNYFWSAFWGAIPMLIPFVVLKVFEM</sequence>
<keyword evidence="1" id="KW-0812">Transmembrane</keyword>
<feature type="transmembrane region" description="Helical" evidence="1">
    <location>
        <begin position="71"/>
        <end position="91"/>
    </location>
</feature>
<dbReference type="EMBL" id="MN739949">
    <property type="protein sequence ID" value="QHT79472.1"/>
    <property type="molecule type" value="Genomic_DNA"/>
</dbReference>